<comment type="catalytic activity">
    <reaction evidence="9">
        <text>orotidine 5'-phosphate + diphosphate = orotate + 5-phospho-alpha-D-ribose 1-diphosphate</text>
        <dbReference type="Rhea" id="RHEA:10380"/>
        <dbReference type="ChEBI" id="CHEBI:30839"/>
        <dbReference type="ChEBI" id="CHEBI:33019"/>
        <dbReference type="ChEBI" id="CHEBI:57538"/>
        <dbReference type="ChEBI" id="CHEBI:58017"/>
        <dbReference type="EC" id="2.4.2.10"/>
    </reaction>
</comment>
<dbReference type="AlphaFoldDB" id="A0A171KWF1"/>
<keyword evidence="8 9" id="KW-0665">Pyrimidine biosynthesis</keyword>
<feature type="domain" description="Phosphoribosyltransferase" evidence="10">
    <location>
        <begin position="51"/>
        <end position="171"/>
    </location>
</feature>
<feature type="binding site" evidence="9">
    <location>
        <begin position="35"/>
        <end position="36"/>
    </location>
    <ligand>
        <name>orotate</name>
        <dbReference type="ChEBI" id="CHEBI:30839"/>
    </ligand>
</feature>
<evidence type="ECO:0000256" key="5">
    <source>
        <dbReference type="ARBA" id="ARBA00011971"/>
    </source>
</evidence>
<dbReference type="GO" id="GO:0046132">
    <property type="term" value="P:pyrimidine ribonucleoside biosynthetic process"/>
    <property type="evidence" value="ECO:0007669"/>
    <property type="project" value="TreeGrafter"/>
</dbReference>
<dbReference type="InterPro" id="IPR023031">
    <property type="entry name" value="OPRT"/>
</dbReference>
<dbReference type="Pfam" id="PF00156">
    <property type="entry name" value="Pribosyltran"/>
    <property type="match status" value="1"/>
</dbReference>
<dbReference type="GeneID" id="99727797"/>
<dbReference type="PANTHER" id="PTHR46683">
    <property type="entry name" value="OROTATE PHOSPHORIBOSYLTRANSFERASE 1-RELATED"/>
    <property type="match status" value="1"/>
</dbReference>
<protein>
    <recommendedName>
        <fullName evidence="5 9">Orotate phosphoribosyltransferase</fullName>
        <shortName evidence="9">OPRT</shortName>
        <shortName evidence="9">OPRTase</shortName>
        <ecNumber evidence="5 9">2.4.2.10</ecNumber>
    </recommendedName>
</protein>
<feature type="binding site" evidence="9">
    <location>
        <position position="111"/>
    </location>
    <ligand>
        <name>5-phospho-alpha-D-ribose 1-diphosphate</name>
        <dbReference type="ChEBI" id="CHEBI:58017"/>
        <note>ligand shared between dimeric partners</note>
    </ligand>
</feature>
<feature type="binding site" description="in other chain" evidence="9">
    <location>
        <begin position="130"/>
        <end position="138"/>
    </location>
    <ligand>
        <name>5-phospho-alpha-D-ribose 1-diphosphate</name>
        <dbReference type="ChEBI" id="CHEBI:58017"/>
        <note>ligand shared between dimeric partners</note>
    </ligand>
</feature>
<comment type="subunit">
    <text evidence="4 9">Homodimer.</text>
</comment>
<evidence type="ECO:0000259" key="10">
    <source>
        <dbReference type="Pfam" id="PF00156"/>
    </source>
</evidence>
<dbReference type="Proteomes" id="UP000078084">
    <property type="component" value="Unassembled WGS sequence"/>
</dbReference>
<dbReference type="FunFam" id="3.40.50.2020:FF:000008">
    <property type="entry name" value="Orotate phosphoribosyltransferase"/>
    <property type="match status" value="1"/>
</dbReference>
<accession>A0A171KWF1</accession>
<dbReference type="GO" id="GO:0044205">
    <property type="term" value="P:'de novo' UMP biosynthetic process"/>
    <property type="evidence" value="ECO:0007669"/>
    <property type="project" value="UniProtKB-UniRule"/>
</dbReference>
<evidence type="ECO:0000313" key="11">
    <source>
        <dbReference type="EMBL" id="KKO73218.1"/>
    </source>
</evidence>
<dbReference type="UniPathway" id="UPA00070">
    <property type="reaction ID" value="UER00119"/>
</dbReference>
<evidence type="ECO:0000313" key="14">
    <source>
        <dbReference type="Proteomes" id="UP000292039"/>
    </source>
</evidence>
<dbReference type="GO" id="GO:0006207">
    <property type="term" value="P:'de novo' pyrimidine nucleobase biosynthetic process"/>
    <property type="evidence" value="ECO:0007669"/>
    <property type="project" value="TreeGrafter"/>
</dbReference>
<feature type="binding site" evidence="9">
    <location>
        <position position="162"/>
    </location>
    <ligand>
        <name>orotate</name>
        <dbReference type="ChEBI" id="CHEBI:30839"/>
    </ligand>
</feature>
<dbReference type="InterPro" id="IPR029057">
    <property type="entry name" value="PRTase-like"/>
</dbReference>
<dbReference type="EC" id="2.4.2.10" evidence="5 9"/>
<dbReference type="GO" id="GO:0004588">
    <property type="term" value="F:orotate phosphoribosyltransferase activity"/>
    <property type="evidence" value="ECO:0007669"/>
    <property type="project" value="UniProtKB-UniRule"/>
</dbReference>
<evidence type="ECO:0000256" key="7">
    <source>
        <dbReference type="ARBA" id="ARBA00022679"/>
    </source>
</evidence>
<evidence type="ECO:0000256" key="2">
    <source>
        <dbReference type="ARBA" id="ARBA00004889"/>
    </source>
</evidence>
<gene>
    <name evidence="9 11" type="primary">pyrE</name>
    <name evidence="11" type="ORF">AAV32_02740</name>
    <name evidence="12" type="ORF">EV679_0699</name>
</gene>
<dbReference type="PANTHER" id="PTHR46683:SF1">
    <property type="entry name" value="OROTATE PHOSPHORIBOSYLTRANSFERASE 1-RELATED"/>
    <property type="match status" value="1"/>
</dbReference>
<feature type="binding site" evidence="9">
    <location>
        <position position="109"/>
    </location>
    <ligand>
        <name>5-phospho-alpha-D-ribose 1-diphosphate</name>
        <dbReference type="ChEBI" id="CHEBI:58017"/>
        <note>ligand shared between dimeric partners</note>
    </ligand>
</feature>
<dbReference type="Gene3D" id="3.40.50.2020">
    <property type="match status" value="1"/>
</dbReference>
<dbReference type="InterPro" id="IPR000836">
    <property type="entry name" value="PRTase_dom"/>
</dbReference>
<dbReference type="HAMAP" id="MF_01208">
    <property type="entry name" value="PyrE"/>
    <property type="match status" value="1"/>
</dbReference>
<organism evidence="11 13">
    <name type="scientific">Kerstersia gyiorum</name>
    <dbReference type="NCBI Taxonomy" id="206506"/>
    <lineage>
        <taxon>Bacteria</taxon>
        <taxon>Pseudomonadati</taxon>
        <taxon>Pseudomonadota</taxon>
        <taxon>Betaproteobacteria</taxon>
        <taxon>Burkholderiales</taxon>
        <taxon>Alcaligenaceae</taxon>
        <taxon>Kerstersia</taxon>
    </lineage>
</organism>
<comment type="cofactor">
    <cofactor evidence="9">
        <name>Mg(2+)</name>
        <dbReference type="ChEBI" id="CHEBI:18420"/>
    </cofactor>
</comment>
<dbReference type="SUPFAM" id="SSF53271">
    <property type="entry name" value="PRTase-like"/>
    <property type="match status" value="1"/>
</dbReference>
<evidence type="ECO:0000313" key="13">
    <source>
        <dbReference type="Proteomes" id="UP000078084"/>
    </source>
</evidence>
<dbReference type="NCBIfam" id="TIGR00336">
    <property type="entry name" value="pyrE"/>
    <property type="match status" value="1"/>
</dbReference>
<dbReference type="InterPro" id="IPR004467">
    <property type="entry name" value="Or_phspho_trans_dom"/>
</dbReference>
<feature type="binding site" description="in other chain" evidence="9">
    <location>
        <position position="27"/>
    </location>
    <ligand>
        <name>5-phospho-alpha-D-ribose 1-diphosphate</name>
        <dbReference type="ChEBI" id="CHEBI:58017"/>
        <note>ligand shared between dimeric partners</note>
    </ligand>
</feature>
<comment type="pathway">
    <text evidence="2 9">Pyrimidine metabolism; UMP biosynthesis via de novo pathway; UMP from orotate: step 1/2.</text>
</comment>
<comment type="similarity">
    <text evidence="3 9">Belongs to the purine/pyrimidine phosphoribosyltransferase family. PyrE subfamily.</text>
</comment>
<dbReference type="CDD" id="cd06223">
    <property type="entry name" value="PRTases_typeI"/>
    <property type="match status" value="1"/>
</dbReference>
<dbReference type="Proteomes" id="UP000292039">
    <property type="component" value="Unassembled WGS sequence"/>
</dbReference>
<sequence>MSTTFRTDFVRFALEEGVLRFGSFVTKSGRVSPYFFNAGLFNTGRSVGRLADFYAQALEASGLGYDMLFGPAYKGIPLATATSVALASRSAARGGDLEVPFAYNRKEAKDHGEGGVLVGAPLAGKVVIIDDVITAGTSVRESVAMIRDAGAEPCAVLIAMDRMERAGSDDSLAPHSAVEEVQQRYGLPVISIASLEDILSVLAERGEMEAYRADVLAYRARYGVTV</sequence>
<dbReference type="PATRIC" id="fig|206506.3.peg.604"/>
<evidence type="ECO:0000256" key="9">
    <source>
        <dbReference type="HAMAP-Rule" id="MF_01208"/>
    </source>
</evidence>
<keyword evidence="6 9" id="KW-0328">Glycosyltransferase</keyword>
<keyword evidence="7 9" id="KW-0808">Transferase</keyword>
<dbReference type="GO" id="GO:0005737">
    <property type="term" value="C:cytoplasm"/>
    <property type="evidence" value="ECO:0007669"/>
    <property type="project" value="TreeGrafter"/>
</dbReference>
<reference evidence="11 13" key="1">
    <citation type="submission" date="2015-04" db="EMBL/GenBank/DDBJ databases">
        <title>Genome sequence of Kerstersia gyiorum CG1.</title>
        <authorList>
            <person name="Greninger A.L."/>
            <person name="Kozyreva V."/>
            <person name="Chaturvedi V."/>
        </authorList>
    </citation>
    <scope>NUCLEOTIDE SEQUENCE [LARGE SCALE GENOMIC DNA]</scope>
    <source>
        <strain evidence="11 13">CG1</strain>
    </source>
</reference>
<evidence type="ECO:0000313" key="12">
    <source>
        <dbReference type="EMBL" id="RZS73503.1"/>
    </source>
</evidence>
<dbReference type="STRING" id="206506.AAV32_02740"/>
<reference evidence="12 14" key="2">
    <citation type="submission" date="2019-02" db="EMBL/GenBank/DDBJ databases">
        <title>Genomic Encyclopedia of Type Strains, Phase IV (KMG-IV): sequencing the most valuable type-strain genomes for metagenomic binning, comparative biology and taxonomic classification.</title>
        <authorList>
            <person name="Goeker M."/>
        </authorList>
    </citation>
    <scope>NUCLEOTIDE SEQUENCE [LARGE SCALE GENOMIC DNA]</scope>
    <source>
        <strain evidence="12 14">DSM 16618</strain>
    </source>
</reference>
<evidence type="ECO:0000256" key="3">
    <source>
        <dbReference type="ARBA" id="ARBA00006340"/>
    </source>
</evidence>
<dbReference type="GO" id="GO:0000287">
    <property type="term" value="F:magnesium ion binding"/>
    <property type="evidence" value="ECO:0007669"/>
    <property type="project" value="UniProtKB-UniRule"/>
</dbReference>
<dbReference type="EMBL" id="SGWZ01000001">
    <property type="protein sequence ID" value="RZS73503.1"/>
    <property type="molecule type" value="Genomic_DNA"/>
</dbReference>
<keyword evidence="13" id="KW-1185">Reference proteome</keyword>
<keyword evidence="9" id="KW-0460">Magnesium</keyword>
<feature type="binding site" description="in other chain" evidence="9">
    <location>
        <begin position="73"/>
        <end position="74"/>
    </location>
    <ligand>
        <name>5-phospho-alpha-D-ribose 1-diphosphate</name>
        <dbReference type="ChEBI" id="CHEBI:58017"/>
        <note>ligand shared between dimeric partners</note>
    </ligand>
</feature>
<evidence type="ECO:0000256" key="1">
    <source>
        <dbReference type="ARBA" id="ARBA00003769"/>
    </source>
</evidence>
<feature type="binding site" description="in other chain" evidence="9">
    <location>
        <position position="106"/>
    </location>
    <ligand>
        <name>5-phospho-alpha-D-ribose 1-diphosphate</name>
        <dbReference type="ChEBI" id="CHEBI:58017"/>
        <note>ligand shared between dimeric partners</note>
    </ligand>
</feature>
<comment type="function">
    <text evidence="1 9">Catalyzes the transfer of a ribosyl phosphate group from 5-phosphoribose 1-diphosphate to orotate, leading to the formation of orotidine monophosphate (OMP).</text>
</comment>
<comment type="caution">
    <text evidence="11">The sequence shown here is derived from an EMBL/GenBank/DDBJ whole genome shotgun (WGS) entry which is preliminary data.</text>
</comment>
<feature type="binding site" evidence="9">
    <location>
        <position position="134"/>
    </location>
    <ligand>
        <name>orotate</name>
        <dbReference type="ChEBI" id="CHEBI:30839"/>
    </ligand>
</feature>
<proteinExistence type="inferred from homology"/>
<dbReference type="OrthoDB" id="9779060at2"/>
<feature type="binding site" evidence="9">
    <location>
        <position position="105"/>
    </location>
    <ligand>
        <name>5-phospho-alpha-D-ribose 1-diphosphate</name>
        <dbReference type="ChEBI" id="CHEBI:58017"/>
        <note>ligand shared between dimeric partners</note>
    </ligand>
</feature>
<evidence type="ECO:0000256" key="4">
    <source>
        <dbReference type="ARBA" id="ARBA00011738"/>
    </source>
</evidence>
<evidence type="ECO:0000256" key="8">
    <source>
        <dbReference type="ARBA" id="ARBA00022975"/>
    </source>
</evidence>
<evidence type="ECO:0000256" key="6">
    <source>
        <dbReference type="ARBA" id="ARBA00022676"/>
    </source>
</evidence>
<name>A0A171KWF1_9BURK</name>
<dbReference type="EMBL" id="LBNE01000001">
    <property type="protein sequence ID" value="KKO73218.1"/>
    <property type="molecule type" value="Genomic_DNA"/>
</dbReference>
<dbReference type="RefSeq" id="WP_068367278.1">
    <property type="nucleotide sequence ID" value="NZ_CBCSEB010000002.1"/>
</dbReference>